<proteinExistence type="predicted"/>
<reference evidence="2 3" key="2">
    <citation type="submission" date="2018-11" db="EMBL/GenBank/DDBJ databases">
        <authorList>
            <consortium name="Pathogen Informatics"/>
        </authorList>
    </citation>
    <scope>NUCLEOTIDE SEQUENCE [LARGE SCALE GENOMIC DNA]</scope>
    <source>
        <strain evidence="2">Dakar</strain>
        <strain evidence="3">Dakar, Senegal</strain>
    </source>
</reference>
<name>A0A183K334_9TREM</name>
<protein>
    <submittedName>
        <fullName evidence="4">CTNNB1 binding N-teminal domain-containing protein</fullName>
    </submittedName>
</protein>
<sequence>MSENVEVAEKKLNTVPSKTGKNPNSRENMLNESNYEQKSDAVLIDADFSNDPSLSNDILNKFEENISEESSHIKCYLSL</sequence>
<evidence type="ECO:0000313" key="4">
    <source>
        <dbReference type="WBParaSite" id="SCUD_0000939901-mRNA-1"/>
    </source>
</evidence>
<dbReference type="EMBL" id="UZAK01033208">
    <property type="protein sequence ID" value="VDP35428.1"/>
    <property type="molecule type" value="Genomic_DNA"/>
</dbReference>
<accession>A0A183K334</accession>
<feature type="region of interest" description="Disordered" evidence="1">
    <location>
        <begin position="1"/>
        <end position="34"/>
    </location>
</feature>
<dbReference type="WBParaSite" id="SCUD_0000939901-mRNA-1">
    <property type="protein sequence ID" value="SCUD_0000939901-mRNA-1"/>
    <property type="gene ID" value="SCUD_0000939901"/>
</dbReference>
<dbReference type="AlphaFoldDB" id="A0A183K334"/>
<gene>
    <name evidence="2" type="ORF">SCUD_LOCUS9399</name>
</gene>
<keyword evidence="3" id="KW-1185">Reference proteome</keyword>
<reference evidence="4" key="1">
    <citation type="submission" date="2016-06" db="UniProtKB">
        <authorList>
            <consortium name="WormBaseParasite"/>
        </authorList>
    </citation>
    <scope>IDENTIFICATION</scope>
</reference>
<organism evidence="4">
    <name type="scientific">Schistosoma curassoni</name>
    <dbReference type="NCBI Taxonomy" id="6186"/>
    <lineage>
        <taxon>Eukaryota</taxon>
        <taxon>Metazoa</taxon>
        <taxon>Spiralia</taxon>
        <taxon>Lophotrochozoa</taxon>
        <taxon>Platyhelminthes</taxon>
        <taxon>Trematoda</taxon>
        <taxon>Digenea</taxon>
        <taxon>Strigeidida</taxon>
        <taxon>Schistosomatoidea</taxon>
        <taxon>Schistosomatidae</taxon>
        <taxon>Schistosoma</taxon>
    </lineage>
</organism>
<evidence type="ECO:0000313" key="2">
    <source>
        <dbReference type="EMBL" id="VDP35428.1"/>
    </source>
</evidence>
<dbReference type="Proteomes" id="UP000279833">
    <property type="component" value="Unassembled WGS sequence"/>
</dbReference>
<evidence type="ECO:0000256" key="1">
    <source>
        <dbReference type="SAM" id="MobiDB-lite"/>
    </source>
</evidence>
<feature type="compositionally biased region" description="Polar residues" evidence="1">
    <location>
        <begin position="14"/>
        <end position="34"/>
    </location>
</feature>
<evidence type="ECO:0000313" key="3">
    <source>
        <dbReference type="Proteomes" id="UP000279833"/>
    </source>
</evidence>